<dbReference type="InterPro" id="IPR027994">
    <property type="entry name" value="WxL_dom"/>
</dbReference>
<dbReference type="SUPFAM" id="SSF49899">
    <property type="entry name" value="Concanavalin A-like lectins/glucanases"/>
    <property type="match status" value="1"/>
</dbReference>
<dbReference type="Gene3D" id="2.60.120.200">
    <property type="match status" value="1"/>
</dbReference>
<organism evidence="2 3">
    <name type="scientific">Levilactobacillus paucivorans</name>
    <dbReference type="NCBI Taxonomy" id="616990"/>
    <lineage>
        <taxon>Bacteria</taxon>
        <taxon>Bacillati</taxon>
        <taxon>Bacillota</taxon>
        <taxon>Bacilli</taxon>
        <taxon>Lactobacillales</taxon>
        <taxon>Lactobacillaceae</taxon>
        <taxon>Levilactobacillus</taxon>
    </lineage>
</organism>
<dbReference type="RefSeq" id="WP_057878841.1">
    <property type="nucleotide sequence ID" value="NZ_JQCA01000098.1"/>
</dbReference>
<dbReference type="PROSITE" id="PS51257">
    <property type="entry name" value="PROKAR_LIPOPROTEIN"/>
    <property type="match status" value="1"/>
</dbReference>
<reference evidence="2 3" key="1">
    <citation type="journal article" date="2015" name="Genome Announc.">
        <title>Expanding the biotechnology potential of lactobacilli through comparative genomics of 213 strains and associated genera.</title>
        <authorList>
            <person name="Sun Z."/>
            <person name="Harris H.M."/>
            <person name="McCann A."/>
            <person name="Guo C."/>
            <person name="Argimon S."/>
            <person name="Zhang W."/>
            <person name="Yang X."/>
            <person name="Jeffery I.B."/>
            <person name="Cooney J.C."/>
            <person name="Kagawa T.F."/>
            <person name="Liu W."/>
            <person name="Song Y."/>
            <person name="Salvetti E."/>
            <person name="Wrobel A."/>
            <person name="Rasinkangas P."/>
            <person name="Parkhill J."/>
            <person name="Rea M.C."/>
            <person name="O'Sullivan O."/>
            <person name="Ritari J."/>
            <person name="Douillard F.P."/>
            <person name="Paul Ross R."/>
            <person name="Yang R."/>
            <person name="Briner A.E."/>
            <person name="Felis G.E."/>
            <person name="de Vos W.M."/>
            <person name="Barrangou R."/>
            <person name="Klaenhammer T.R."/>
            <person name="Caufield P.W."/>
            <person name="Cui Y."/>
            <person name="Zhang H."/>
            <person name="O'Toole P.W."/>
        </authorList>
    </citation>
    <scope>NUCLEOTIDE SEQUENCE [LARGE SCALE GENOMIC DNA]</scope>
    <source>
        <strain evidence="2 3">DSM 22467</strain>
    </source>
</reference>
<gene>
    <name evidence="2" type="ORF">IV54_GL000276</name>
</gene>
<accession>A0A0R2LYN2</accession>
<evidence type="ECO:0000259" key="1">
    <source>
        <dbReference type="Pfam" id="PF13731"/>
    </source>
</evidence>
<dbReference type="EMBL" id="JQCA01000098">
    <property type="protein sequence ID" value="KRO03370.1"/>
    <property type="molecule type" value="Genomic_DNA"/>
</dbReference>
<evidence type="ECO:0000313" key="3">
    <source>
        <dbReference type="Proteomes" id="UP000051906"/>
    </source>
</evidence>
<protein>
    <recommendedName>
        <fullName evidence="1">WxL domain-containing protein</fullName>
    </recommendedName>
</protein>
<proteinExistence type="predicted"/>
<keyword evidence="3" id="KW-1185">Reference proteome</keyword>
<dbReference type="PATRIC" id="fig|616990.3.peg.298"/>
<dbReference type="InterPro" id="IPR013320">
    <property type="entry name" value="ConA-like_dom_sf"/>
</dbReference>
<dbReference type="Pfam" id="PF13731">
    <property type="entry name" value="WxL"/>
    <property type="match status" value="1"/>
</dbReference>
<name>A0A0R2LYN2_9LACO</name>
<feature type="domain" description="WxL" evidence="1">
    <location>
        <begin position="620"/>
        <end position="700"/>
    </location>
</feature>
<sequence>MKTIGLVVISFLLGCVLWGRSIQALAGDPEDLQHALATTPQGIQLQDYFVPGTSLNNHAKIVDSQNPLVHNTQAVRLTNSESQVGSIWSTPKNTFKLNDPQTVSMWLYFGGAASWMSDVDPMKAPTGDGMAFVLQNDLRGISATTQMPGEKPLGETLGVWGADTDPKDSNTDQVASSAIQKSWAVEFDSYINGDSSFDGAGKWNSFDVSQDPTHPIKFPHIASNYPGDSNSYRKNRVDDGGIIWGLGAHVSYFTSLNHNGLIQGNNFQFLSDHQWHHFTLRYEPRIGTDTSKGQISYTFNDKDPKTGVPLPGLKQTVELDKSKVDNGTHETQWGFTGATGSLSENNLVVFDQVPDLVEVSADTHMADLTQGTNVAKTKMVRERDRVQLNYQVKYLNGTEKWNDVIADLKVPKNIALSSGSMTLASDPDHPTTFDATDLEKNEVTRPITTGLSATSAGATFSFTGKVKDGTGMVAPLTSQFRGKEAVAETSTPEFTVDPTLDLKLTLPSSLYVDPGKGAHVTGNVQIGDPAWHNSDVHLQMSINGQSFEEPLKDSDPRGVVNVDLPASLITKKTNTLTVTAVGPDPSHNSQTETMTIYIGELAFTSATPQVTFKGKLTGTMQRLACAQPLDLTITDTREKGNGWHLEAVASQLKRADGKTLDGDLQYFKNGQLLALDAAQTVASHTNDGVNTLTHLSSETNQGLVLEVGGGAISGDYSGQVSWLLMNTP</sequence>
<dbReference type="OrthoDB" id="2306834at2"/>
<dbReference type="AlphaFoldDB" id="A0A0R2LYN2"/>
<comment type="caution">
    <text evidence="2">The sequence shown here is derived from an EMBL/GenBank/DDBJ whole genome shotgun (WGS) entry which is preliminary data.</text>
</comment>
<dbReference type="Proteomes" id="UP000051906">
    <property type="component" value="Unassembled WGS sequence"/>
</dbReference>
<evidence type="ECO:0000313" key="2">
    <source>
        <dbReference type="EMBL" id="KRO03370.1"/>
    </source>
</evidence>
<dbReference type="STRING" id="616990.IV54_GL000276"/>